<evidence type="ECO:0000256" key="5">
    <source>
        <dbReference type="ARBA" id="ARBA00022692"/>
    </source>
</evidence>
<dbReference type="PANTHER" id="PTHR43357:SF3">
    <property type="entry name" value="FE(3+)-TRANSPORT SYSTEM PERMEASE PROTEIN FBPB 2"/>
    <property type="match status" value="1"/>
</dbReference>
<dbReference type="Proteomes" id="UP000703590">
    <property type="component" value="Unassembled WGS sequence"/>
</dbReference>
<reference evidence="10" key="2">
    <citation type="submission" date="2021-02" db="EMBL/GenBank/DDBJ databases">
        <authorList>
            <person name="Merkel A.Y."/>
        </authorList>
    </citation>
    <scope>NUCLEOTIDE SEQUENCE</scope>
    <source>
        <strain evidence="10">T05b</strain>
    </source>
</reference>
<feature type="transmembrane region" description="Helical" evidence="8">
    <location>
        <begin position="51"/>
        <end position="74"/>
    </location>
</feature>
<feature type="transmembrane region" description="Helical" evidence="8">
    <location>
        <begin position="436"/>
        <end position="457"/>
    </location>
</feature>
<feature type="transmembrane region" description="Helical" evidence="8">
    <location>
        <begin position="172"/>
        <end position="191"/>
    </location>
</feature>
<feature type="transmembrane region" description="Helical" evidence="8">
    <location>
        <begin position="275"/>
        <end position="302"/>
    </location>
</feature>
<evidence type="ECO:0000256" key="8">
    <source>
        <dbReference type="RuleBase" id="RU363032"/>
    </source>
</evidence>
<dbReference type="RefSeq" id="WP_205457640.1">
    <property type="nucleotide sequence ID" value="NZ_JAFHKK010000001.1"/>
</dbReference>
<name>A0ABS2WNR6_9BACT</name>
<feature type="transmembrane region" description="Helical" evidence="8">
    <location>
        <begin position="227"/>
        <end position="245"/>
    </location>
</feature>
<dbReference type="CDD" id="cd06261">
    <property type="entry name" value="TM_PBP2"/>
    <property type="match status" value="2"/>
</dbReference>
<evidence type="ECO:0000256" key="7">
    <source>
        <dbReference type="ARBA" id="ARBA00023136"/>
    </source>
</evidence>
<keyword evidence="6 8" id="KW-1133">Transmembrane helix</keyword>
<sequence length="517" mass="56237">MEVNRLKPFIAPIFGAILSLPILFLLAYALLEGVSLEAFSNLNLATYAKSTLLLVLGVGALVFVFGGLSAYLVARFEFVGSRFFSLSLALPLAIPSYVVGYAYNGIFEYAGLLAQLTGITGHFSILTLWGAIVIFGLSMYPYVFIVARAAFLGLSSSVDEVVKLQGIGPVRAFFRAYLPLVYPALFIGLFLTSMEVISDYGTVLYFGVETFSVGIFKQWFGYADLQGAIKIALVLMVFVFTLLLLESKAKARMRYATGGFSAKPLQKQRLKGLKALGAFAFCALLFTCAFVVPVAVLGYWAILDPRSGSLDLGGYTFGTLSINLGSAFVIMVCAFVVLFFTVAYRTALAKIAYRVSLLGYSIPGAVVGIGALLLFSSIDKALGQYWLGGTFFVLIFAYVVRFYPAGVGALNSGFSKITTELQEASKLYAKGEFARMWRVSFPMVKGAFMSGFLIVFIDVSKELPATLLLRPFNFDTLATRIYELASNEMLPALGLPSLVLISMTTVAVLLLNLRIFR</sequence>
<keyword evidence="4" id="KW-0997">Cell inner membrane</keyword>
<dbReference type="InterPro" id="IPR000515">
    <property type="entry name" value="MetI-like"/>
</dbReference>
<dbReference type="InterPro" id="IPR035906">
    <property type="entry name" value="MetI-like_sf"/>
</dbReference>
<evidence type="ECO:0000256" key="2">
    <source>
        <dbReference type="ARBA" id="ARBA00022448"/>
    </source>
</evidence>
<feature type="transmembrane region" description="Helical" evidence="8">
    <location>
        <begin position="357"/>
        <end position="378"/>
    </location>
</feature>
<feature type="transmembrane region" description="Helical" evidence="8">
    <location>
        <begin position="322"/>
        <end position="345"/>
    </location>
</feature>
<keyword evidence="5 8" id="KW-0812">Transmembrane</keyword>
<dbReference type="PROSITE" id="PS50928">
    <property type="entry name" value="ABC_TM1"/>
    <property type="match status" value="2"/>
</dbReference>
<dbReference type="EMBL" id="JAFHKK010000001">
    <property type="protein sequence ID" value="MBN2963200.1"/>
    <property type="molecule type" value="Genomic_DNA"/>
</dbReference>
<evidence type="ECO:0000256" key="1">
    <source>
        <dbReference type="ARBA" id="ARBA00004429"/>
    </source>
</evidence>
<dbReference type="Pfam" id="PF00528">
    <property type="entry name" value="BPD_transp_1"/>
    <property type="match status" value="2"/>
</dbReference>
<evidence type="ECO:0000256" key="6">
    <source>
        <dbReference type="ARBA" id="ARBA00022989"/>
    </source>
</evidence>
<dbReference type="Gene3D" id="1.10.3720.10">
    <property type="entry name" value="MetI-like"/>
    <property type="match status" value="2"/>
</dbReference>
<feature type="domain" description="ABC transmembrane type-1" evidence="9">
    <location>
        <begin position="316"/>
        <end position="511"/>
    </location>
</feature>
<comment type="subcellular location">
    <subcellularLocation>
        <location evidence="1">Cell inner membrane</location>
        <topology evidence="1">Multi-pass membrane protein</topology>
    </subcellularLocation>
    <subcellularLocation>
        <location evidence="8">Cell membrane</location>
        <topology evidence="8">Multi-pass membrane protein</topology>
    </subcellularLocation>
</comment>
<evidence type="ECO:0000256" key="4">
    <source>
        <dbReference type="ARBA" id="ARBA00022519"/>
    </source>
</evidence>
<evidence type="ECO:0000313" key="11">
    <source>
        <dbReference type="Proteomes" id="UP000703590"/>
    </source>
</evidence>
<keyword evidence="2 8" id="KW-0813">Transport</keyword>
<evidence type="ECO:0000313" key="10">
    <source>
        <dbReference type="EMBL" id="MBN2963200.1"/>
    </source>
</evidence>
<feature type="transmembrane region" description="Helical" evidence="8">
    <location>
        <begin position="493"/>
        <end position="513"/>
    </location>
</feature>
<feature type="transmembrane region" description="Helical" evidence="8">
    <location>
        <begin position="384"/>
        <end position="403"/>
    </location>
</feature>
<comment type="similarity">
    <text evidence="8">Belongs to the binding-protein-dependent transport system permease family.</text>
</comment>
<evidence type="ECO:0000259" key="9">
    <source>
        <dbReference type="PROSITE" id="PS50928"/>
    </source>
</evidence>
<keyword evidence="7 8" id="KW-0472">Membrane</keyword>
<feature type="transmembrane region" description="Helical" evidence="8">
    <location>
        <begin position="123"/>
        <end position="151"/>
    </location>
</feature>
<dbReference type="SUPFAM" id="SSF161098">
    <property type="entry name" value="MetI-like"/>
    <property type="match status" value="2"/>
</dbReference>
<keyword evidence="11" id="KW-1185">Reference proteome</keyword>
<dbReference type="PANTHER" id="PTHR43357">
    <property type="entry name" value="INNER MEMBRANE ABC TRANSPORTER PERMEASE PROTEIN YDCV"/>
    <property type="match status" value="1"/>
</dbReference>
<reference evidence="10" key="1">
    <citation type="submission" date="2021-02" db="EMBL/GenBank/DDBJ databases">
        <title>Sulfurospirillum tamanensis sp. nov.</title>
        <authorList>
            <person name="Frolova A."/>
            <person name="Merkel A."/>
            <person name="Slobodkin A."/>
        </authorList>
    </citation>
    <scope>NUCLEOTIDE SEQUENCE</scope>
    <source>
        <strain evidence="10">T05b</strain>
    </source>
</reference>
<protein>
    <submittedName>
        <fullName evidence="10">Iron ABC transporter permease</fullName>
    </submittedName>
</protein>
<keyword evidence="3" id="KW-1003">Cell membrane</keyword>
<gene>
    <name evidence="10" type="ORF">JWV37_00265</name>
</gene>
<organism evidence="10 11">
    <name type="scientific">Sulfurospirillum tamanense</name>
    <dbReference type="NCBI Taxonomy" id="2813362"/>
    <lineage>
        <taxon>Bacteria</taxon>
        <taxon>Pseudomonadati</taxon>
        <taxon>Campylobacterota</taxon>
        <taxon>Epsilonproteobacteria</taxon>
        <taxon>Campylobacterales</taxon>
        <taxon>Sulfurospirillaceae</taxon>
        <taxon>Sulfurospirillum</taxon>
    </lineage>
</organism>
<feature type="domain" description="ABC transmembrane type-1" evidence="9">
    <location>
        <begin position="48"/>
        <end position="244"/>
    </location>
</feature>
<proteinExistence type="inferred from homology"/>
<feature type="transmembrane region" description="Helical" evidence="8">
    <location>
        <begin position="9"/>
        <end position="31"/>
    </location>
</feature>
<feature type="transmembrane region" description="Helical" evidence="8">
    <location>
        <begin position="83"/>
        <end position="103"/>
    </location>
</feature>
<accession>A0ABS2WNR6</accession>
<comment type="caution">
    <text evidence="10">The sequence shown here is derived from an EMBL/GenBank/DDBJ whole genome shotgun (WGS) entry which is preliminary data.</text>
</comment>
<evidence type="ECO:0000256" key="3">
    <source>
        <dbReference type="ARBA" id="ARBA00022475"/>
    </source>
</evidence>